<name>U1WHY8_ANEAE</name>
<gene>
    <name evidence="1" type="ORF">HMPREF0083_03727</name>
</gene>
<evidence type="ECO:0000313" key="2">
    <source>
        <dbReference type="Proteomes" id="UP000016511"/>
    </source>
</evidence>
<dbReference type="Proteomes" id="UP000016511">
    <property type="component" value="Unassembled WGS sequence"/>
</dbReference>
<protein>
    <submittedName>
        <fullName evidence="1">Uncharacterized protein</fullName>
    </submittedName>
</protein>
<dbReference type="PATRIC" id="fig|649747.3.peg.3382"/>
<keyword evidence="2" id="KW-1185">Reference proteome</keyword>
<organism evidence="1 2">
    <name type="scientific">Aneurinibacillus aneurinilyticus ATCC 12856</name>
    <dbReference type="NCBI Taxonomy" id="649747"/>
    <lineage>
        <taxon>Bacteria</taxon>
        <taxon>Bacillati</taxon>
        <taxon>Bacillota</taxon>
        <taxon>Bacilli</taxon>
        <taxon>Bacillales</taxon>
        <taxon>Paenibacillaceae</taxon>
        <taxon>Aneurinibacillus group</taxon>
        <taxon>Aneurinibacillus</taxon>
    </lineage>
</organism>
<sequence length="48" mass="5650">MFFLSFSLVMAQIKRMIKQNTYVVSNSKKLANLLFETIFIFKPVCVFI</sequence>
<evidence type="ECO:0000313" key="1">
    <source>
        <dbReference type="EMBL" id="ERI08194.1"/>
    </source>
</evidence>
<dbReference type="EMBL" id="AWSJ01000223">
    <property type="protein sequence ID" value="ERI08194.1"/>
    <property type="molecule type" value="Genomic_DNA"/>
</dbReference>
<accession>U1WHY8</accession>
<reference evidence="1 2" key="1">
    <citation type="submission" date="2013-08" db="EMBL/GenBank/DDBJ databases">
        <authorList>
            <person name="Weinstock G."/>
            <person name="Sodergren E."/>
            <person name="Wylie T."/>
            <person name="Fulton L."/>
            <person name="Fulton R."/>
            <person name="Fronick C."/>
            <person name="O'Laughlin M."/>
            <person name="Godfrey J."/>
            <person name="Miner T."/>
            <person name="Herter B."/>
            <person name="Appelbaum E."/>
            <person name="Cordes M."/>
            <person name="Lek S."/>
            <person name="Wollam A."/>
            <person name="Pepin K.H."/>
            <person name="Palsikar V.B."/>
            <person name="Mitreva M."/>
            <person name="Wilson R.K."/>
        </authorList>
    </citation>
    <scope>NUCLEOTIDE SEQUENCE [LARGE SCALE GENOMIC DNA]</scope>
    <source>
        <strain evidence="1 2">ATCC 12856</strain>
    </source>
</reference>
<proteinExistence type="predicted"/>
<dbReference type="STRING" id="649747.HMPREF0083_03727"/>
<dbReference type="AlphaFoldDB" id="U1WHY8"/>
<dbReference type="HOGENOM" id="CLU_3148864_0_0_9"/>
<comment type="caution">
    <text evidence="1">The sequence shown here is derived from an EMBL/GenBank/DDBJ whole genome shotgun (WGS) entry which is preliminary data.</text>
</comment>